<evidence type="ECO:0000259" key="4">
    <source>
        <dbReference type="Pfam" id="PF01120"/>
    </source>
</evidence>
<name>A0ABS6TE74_9ENTE</name>
<dbReference type="PIRSF" id="PIRSF001092">
    <property type="entry name" value="Alpha-L-fucosidase"/>
    <property type="match status" value="1"/>
</dbReference>
<sequence>MTVKNGRKWFSESRYGLFIHFGLYSVAGRHEWVQTLEEISVEGYKKYFDHFNPDLLNPKEWAQNAKDDGFKYVIITAKHHDGFCLWDTKETSYNVMNSPYQRDLLGELIEEFRKVGIKIGIYYSLLDWYQPDFLVDGYHPMRNNKEYIDKNPGDMKNYRQFLTNQVKEILTNYGTIDYLWFDFSYKSRDWGTSVGKGAADWGSVELEKMIYEIQPNIFINDRLDLNRGVLTPEQFARNNAMENEEDVWETVQTLNNSWGYDRDNLNFKTSEMVAKQLVDTVSKGGNFTMNIGPNARGEWDSTSDEILETVGEWLRKHGDSIYGATLSKFKAPLDCRYTQKGNKLFLHIFSWPYRTILLPELGGKISFARLLNDGSEIRFTDTKNLGGDRKATTNLYKEITEVHVKEALDPSMLMLNIPVRRPNELIPVIELTLKEG</sequence>
<dbReference type="InterPro" id="IPR000933">
    <property type="entry name" value="Glyco_hydro_29"/>
</dbReference>
<evidence type="ECO:0000313" key="6">
    <source>
        <dbReference type="Proteomes" id="UP000774130"/>
    </source>
</evidence>
<reference evidence="5 6" key="1">
    <citation type="submission" date="2021-06" db="EMBL/GenBank/DDBJ databases">
        <title>Enterococcus alishanensis sp. nov., a novel lactic acid bacterium isolated from fresh coffee beans.</title>
        <authorList>
            <person name="Chen Y.-S."/>
        </authorList>
    </citation>
    <scope>NUCLEOTIDE SEQUENCE [LARGE SCALE GENOMIC DNA]</scope>
    <source>
        <strain evidence="5 6">ALS3</strain>
    </source>
</reference>
<dbReference type="Pfam" id="PF01120">
    <property type="entry name" value="Alpha_L_fucos"/>
    <property type="match status" value="1"/>
</dbReference>
<dbReference type="SMART" id="SM00812">
    <property type="entry name" value="Alpha_L_fucos"/>
    <property type="match status" value="1"/>
</dbReference>
<dbReference type="RefSeq" id="WP_218326357.1">
    <property type="nucleotide sequence ID" value="NZ_JAHUZB010000004.1"/>
</dbReference>
<keyword evidence="6" id="KW-1185">Reference proteome</keyword>
<proteinExistence type="predicted"/>
<keyword evidence="2" id="KW-0378">Hydrolase</keyword>
<accession>A0ABS6TE74</accession>
<dbReference type="EMBL" id="JAHUZB010000004">
    <property type="protein sequence ID" value="MBV7391233.1"/>
    <property type="molecule type" value="Genomic_DNA"/>
</dbReference>
<evidence type="ECO:0000256" key="3">
    <source>
        <dbReference type="ARBA" id="ARBA00023295"/>
    </source>
</evidence>
<dbReference type="PANTHER" id="PTHR10030">
    <property type="entry name" value="ALPHA-L-FUCOSIDASE"/>
    <property type="match status" value="1"/>
</dbReference>
<keyword evidence="3" id="KW-0326">Glycosidase</keyword>
<feature type="domain" description="Glycoside hydrolase family 29 N-terminal" evidence="4">
    <location>
        <begin position="7"/>
        <end position="319"/>
    </location>
</feature>
<organism evidence="5 6">
    <name type="scientific">Enterococcus alishanensis</name>
    <dbReference type="NCBI Taxonomy" id="1303817"/>
    <lineage>
        <taxon>Bacteria</taxon>
        <taxon>Bacillati</taxon>
        <taxon>Bacillota</taxon>
        <taxon>Bacilli</taxon>
        <taxon>Lactobacillales</taxon>
        <taxon>Enterococcaceae</taxon>
        <taxon>Enterococcus</taxon>
    </lineage>
</organism>
<dbReference type="Proteomes" id="UP000774130">
    <property type="component" value="Unassembled WGS sequence"/>
</dbReference>
<keyword evidence="1" id="KW-0732">Signal</keyword>
<evidence type="ECO:0000256" key="1">
    <source>
        <dbReference type="ARBA" id="ARBA00022729"/>
    </source>
</evidence>
<evidence type="ECO:0000313" key="5">
    <source>
        <dbReference type="EMBL" id="MBV7391233.1"/>
    </source>
</evidence>
<gene>
    <name evidence="5" type="ORF">KUA55_11125</name>
</gene>
<protein>
    <submittedName>
        <fullName evidence="5">Alpha-L-fucosidase</fullName>
    </submittedName>
</protein>
<dbReference type="PANTHER" id="PTHR10030:SF37">
    <property type="entry name" value="ALPHA-L-FUCOSIDASE-RELATED"/>
    <property type="match status" value="1"/>
</dbReference>
<comment type="caution">
    <text evidence="5">The sequence shown here is derived from an EMBL/GenBank/DDBJ whole genome shotgun (WGS) entry which is preliminary data.</text>
</comment>
<dbReference type="InterPro" id="IPR057739">
    <property type="entry name" value="Glyco_hydro_29_N"/>
</dbReference>
<evidence type="ECO:0000256" key="2">
    <source>
        <dbReference type="ARBA" id="ARBA00022801"/>
    </source>
</evidence>
<dbReference type="InterPro" id="IPR016286">
    <property type="entry name" value="FUC_metazoa-typ"/>
</dbReference>